<evidence type="ECO:0000313" key="2">
    <source>
        <dbReference type="Proteomes" id="UP000828390"/>
    </source>
</evidence>
<accession>A0A9D4GJK1</accession>
<protein>
    <submittedName>
        <fullName evidence="1">Uncharacterized protein</fullName>
    </submittedName>
</protein>
<keyword evidence="2" id="KW-1185">Reference proteome</keyword>
<comment type="caution">
    <text evidence="1">The sequence shown here is derived from an EMBL/GenBank/DDBJ whole genome shotgun (WGS) entry which is preliminary data.</text>
</comment>
<gene>
    <name evidence="1" type="ORF">DPMN_118116</name>
</gene>
<reference evidence="1" key="2">
    <citation type="submission" date="2020-11" db="EMBL/GenBank/DDBJ databases">
        <authorList>
            <person name="McCartney M.A."/>
            <person name="Auch B."/>
            <person name="Kono T."/>
            <person name="Mallez S."/>
            <person name="Becker A."/>
            <person name="Gohl D.M."/>
            <person name="Silverstein K.A.T."/>
            <person name="Koren S."/>
            <person name="Bechman K.B."/>
            <person name="Herman A."/>
            <person name="Abrahante J.E."/>
            <person name="Garbe J."/>
        </authorList>
    </citation>
    <scope>NUCLEOTIDE SEQUENCE</scope>
    <source>
        <strain evidence="1">Duluth1</strain>
        <tissue evidence="1">Whole animal</tissue>
    </source>
</reference>
<organism evidence="1 2">
    <name type="scientific">Dreissena polymorpha</name>
    <name type="common">Zebra mussel</name>
    <name type="synonym">Mytilus polymorpha</name>
    <dbReference type="NCBI Taxonomy" id="45954"/>
    <lineage>
        <taxon>Eukaryota</taxon>
        <taxon>Metazoa</taxon>
        <taxon>Spiralia</taxon>
        <taxon>Lophotrochozoa</taxon>
        <taxon>Mollusca</taxon>
        <taxon>Bivalvia</taxon>
        <taxon>Autobranchia</taxon>
        <taxon>Heteroconchia</taxon>
        <taxon>Euheterodonta</taxon>
        <taxon>Imparidentia</taxon>
        <taxon>Neoheterodontei</taxon>
        <taxon>Myida</taxon>
        <taxon>Dreissenoidea</taxon>
        <taxon>Dreissenidae</taxon>
        <taxon>Dreissena</taxon>
    </lineage>
</organism>
<proteinExistence type="predicted"/>
<evidence type="ECO:0000313" key="1">
    <source>
        <dbReference type="EMBL" id="KAH3816598.1"/>
    </source>
</evidence>
<dbReference type="AlphaFoldDB" id="A0A9D4GJK1"/>
<dbReference type="Proteomes" id="UP000828390">
    <property type="component" value="Unassembled WGS sequence"/>
</dbReference>
<dbReference type="EMBL" id="JAIWYP010000005">
    <property type="protein sequence ID" value="KAH3816598.1"/>
    <property type="molecule type" value="Genomic_DNA"/>
</dbReference>
<name>A0A9D4GJK1_DREPO</name>
<sequence length="78" mass="8894">MVGSTIGLVFISHPRSGLHFSSKRARRLVLPSDLSSPLITASAFTFLHGGPDGWFFRRSRLVFTSHPRFRLRFPPWRA</sequence>
<reference evidence="1" key="1">
    <citation type="journal article" date="2019" name="bioRxiv">
        <title>The Genome of the Zebra Mussel, Dreissena polymorpha: A Resource for Invasive Species Research.</title>
        <authorList>
            <person name="McCartney M.A."/>
            <person name="Auch B."/>
            <person name="Kono T."/>
            <person name="Mallez S."/>
            <person name="Zhang Y."/>
            <person name="Obille A."/>
            <person name="Becker A."/>
            <person name="Abrahante J.E."/>
            <person name="Garbe J."/>
            <person name="Badalamenti J.P."/>
            <person name="Herman A."/>
            <person name="Mangelson H."/>
            <person name="Liachko I."/>
            <person name="Sullivan S."/>
            <person name="Sone E.D."/>
            <person name="Koren S."/>
            <person name="Silverstein K.A.T."/>
            <person name="Beckman K.B."/>
            <person name="Gohl D.M."/>
        </authorList>
    </citation>
    <scope>NUCLEOTIDE SEQUENCE</scope>
    <source>
        <strain evidence="1">Duluth1</strain>
        <tissue evidence="1">Whole animal</tissue>
    </source>
</reference>